<dbReference type="EMBL" id="BMAW01089913">
    <property type="protein sequence ID" value="GFS42162.1"/>
    <property type="molecule type" value="Genomic_DNA"/>
</dbReference>
<evidence type="ECO:0000313" key="1">
    <source>
        <dbReference type="EMBL" id="GFS42162.1"/>
    </source>
</evidence>
<dbReference type="AlphaFoldDB" id="A0A8X6J766"/>
<reference evidence="1" key="1">
    <citation type="submission" date="2020-08" db="EMBL/GenBank/DDBJ databases">
        <title>Multicomponent nature underlies the extraordinary mechanical properties of spider dragline silk.</title>
        <authorList>
            <person name="Kono N."/>
            <person name="Nakamura H."/>
            <person name="Mori M."/>
            <person name="Yoshida Y."/>
            <person name="Ohtoshi R."/>
            <person name="Malay A.D."/>
            <person name="Moran D.A.P."/>
            <person name="Tomita M."/>
            <person name="Numata K."/>
            <person name="Arakawa K."/>
        </authorList>
    </citation>
    <scope>NUCLEOTIDE SEQUENCE</scope>
</reference>
<comment type="caution">
    <text evidence="1">The sequence shown here is derived from an EMBL/GenBank/DDBJ whole genome shotgun (WGS) entry which is preliminary data.</text>
</comment>
<gene>
    <name evidence="1" type="primary">AVEN_113935_1</name>
    <name evidence="1" type="ORF">NPIL_141871</name>
</gene>
<proteinExistence type="predicted"/>
<dbReference type="OrthoDB" id="8065733at2759"/>
<evidence type="ECO:0000313" key="2">
    <source>
        <dbReference type="Proteomes" id="UP000887013"/>
    </source>
</evidence>
<name>A0A8X6J766_NEPPI</name>
<dbReference type="Proteomes" id="UP000887013">
    <property type="component" value="Unassembled WGS sequence"/>
</dbReference>
<sequence>MRDPMKTIIFPILWFFAQKAHQPHFTSSKSSSRISRNPTLLNDETVQQELFFMIDKFLLHKYAFNVDIRKMRRQTLIEESSRNLQKVVGKQSLFASMKTYKLQTVTYGTSCVQFLATRTLKVFAVDEQKGFPRASSVVLNDTYVDDILSHSDSLEEVKNLQFQLIQLLETRGM</sequence>
<protein>
    <submittedName>
        <fullName evidence="1">Integrase catalytic domain-containing protein</fullName>
    </submittedName>
</protein>
<keyword evidence="2" id="KW-1185">Reference proteome</keyword>
<organism evidence="1 2">
    <name type="scientific">Nephila pilipes</name>
    <name type="common">Giant wood spider</name>
    <name type="synonym">Nephila maculata</name>
    <dbReference type="NCBI Taxonomy" id="299642"/>
    <lineage>
        <taxon>Eukaryota</taxon>
        <taxon>Metazoa</taxon>
        <taxon>Ecdysozoa</taxon>
        <taxon>Arthropoda</taxon>
        <taxon>Chelicerata</taxon>
        <taxon>Arachnida</taxon>
        <taxon>Araneae</taxon>
        <taxon>Araneomorphae</taxon>
        <taxon>Entelegynae</taxon>
        <taxon>Araneoidea</taxon>
        <taxon>Nephilidae</taxon>
        <taxon>Nephila</taxon>
    </lineage>
</organism>
<accession>A0A8X6J766</accession>